<accession>A0A0P1B943</accession>
<evidence type="ECO:0000313" key="2">
    <source>
        <dbReference type="Proteomes" id="UP000054928"/>
    </source>
</evidence>
<dbReference type="Proteomes" id="UP000054928">
    <property type="component" value="Unassembled WGS sequence"/>
</dbReference>
<proteinExistence type="predicted"/>
<reference evidence="2" key="1">
    <citation type="submission" date="2014-09" db="EMBL/GenBank/DDBJ databases">
        <authorList>
            <person name="Sharma Rahul"/>
            <person name="Thines Marco"/>
        </authorList>
    </citation>
    <scope>NUCLEOTIDE SEQUENCE [LARGE SCALE GENOMIC DNA]</scope>
</reference>
<keyword evidence="2" id="KW-1185">Reference proteome</keyword>
<sequence>MGKIWLLARTTLFRDFFNHAIGHSVESGVPKKYKLLDLALSKYKNLFGCHQRQDG</sequence>
<dbReference type="GeneID" id="36395718"/>
<protein>
    <submittedName>
        <fullName evidence="1">Uncharacterized protein</fullName>
    </submittedName>
</protein>
<dbReference type="AlphaFoldDB" id="A0A0P1B943"/>
<dbReference type="EMBL" id="CCYD01000116">
    <property type="protein sequence ID" value="CEG50525.1"/>
    <property type="molecule type" value="Genomic_DNA"/>
</dbReference>
<name>A0A0P1B943_PLAHL</name>
<evidence type="ECO:0000313" key="1">
    <source>
        <dbReference type="EMBL" id="CEG50525.1"/>
    </source>
</evidence>
<organism evidence="1 2">
    <name type="scientific">Plasmopara halstedii</name>
    <name type="common">Downy mildew of sunflower</name>
    <dbReference type="NCBI Taxonomy" id="4781"/>
    <lineage>
        <taxon>Eukaryota</taxon>
        <taxon>Sar</taxon>
        <taxon>Stramenopiles</taxon>
        <taxon>Oomycota</taxon>
        <taxon>Peronosporomycetes</taxon>
        <taxon>Peronosporales</taxon>
        <taxon>Peronosporaceae</taxon>
        <taxon>Plasmopara</taxon>
    </lineage>
</organism>
<dbReference type="RefSeq" id="XP_024586894.1">
    <property type="nucleotide sequence ID" value="XM_024718601.1"/>
</dbReference>